<evidence type="ECO:0000256" key="10">
    <source>
        <dbReference type="ARBA" id="ARBA00023136"/>
    </source>
</evidence>
<evidence type="ECO:0000256" key="6">
    <source>
        <dbReference type="ARBA" id="ARBA00022692"/>
    </source>
</evidence>
<evidence type="ECO:0000256" key="11">
    <source>
        <dbReference type="SAM" id="Phobius"/>
    </source>
</evidence>
<evidence type="ECO:0000313" key="14">
    <source>
        <dbReference type="EMBL" id="MFI6501251.1"/>
    </source>
</evidence>
<dbReference type="GO" id="GO:0005524">
    <property type="term" value="F:ATP binding"/>
    <property type="evidence" value="ECO:0007669"/>
    <property type="project" value="UniProtKB-KW"/>
</dbReference>
<keyword evidence="15" id="KW-1185">Reference proteome</keyword>
<dbReference type="PANTHER" id="PTHR45436:SF5">
    <property type="entry name" value="SENSOR HISTIDINE KINASE TRCS"/>
    <property type="match status" value="1"/>
</dbReference>
<comment type="subcellular location">
    <subcellularLocation>
        <location evidence="2">Cell membrane</location>
    </subcellularLocation>
</comment>
<dbReference type="InterPro" id="IPR005467">
    <property type="entry name" value="His_kinase_dom"/>
</dbReference>
<dbReference type="PROSITE" id="PS50885">
    <property type="entry name" value="HAMP"/>
    <property type="match status" value="1"/>
</dbReference>
<dbReference type="InterPro" id="IPR003661">
    <property type="entry name" value="HisK_dim/P_dom"/>
</dbReference>
<dbReference type="InterPro" id="IPR050428">
    <property type="entry name" value="TCS_sensor_his_kinase"/>
</dbReference>
<evidence type="ECO:0000259" key="13">
    <source>
        <dbReference type="PROSITE" id="PS50885"/>
    </source>
</evidence>
<evidence type="ECO:0000256" key="1">
    <source>
        <dbReference type="ARBA" id="ARBA00000085"/>
    </source>
</evidence>
<dbReference type="SUPFAM" id="SSF47384">
    <property type="entry name" value="Homodimeric domain of signal transducing histidine kinase"/>
    <property type="match status" value="1"/>
</dbReference>
<name>A0ABW7YZV7_9ACTN</name>
<evidence type="ECO:0000256" key="4">
    <source>
        <dbReference type="ARBA" id="ARBA00022553"/>
    </source>
</evidence>
<evidence type="ECO:0000256" key="7">
    <source>
        <dbReference type="ARBA" id="ARBA00022777"/>
    </source>
</evidence>
<evidence type="ECO:0000256" key="2">
    <source>
        <dbReference type="ARBA" id="ARBA00004236"/>
    </source>
</evidence>
<dbReference type="CDD" id="cd00075">
    <property type="entry name" value="HATPase"/>
    <property type="match status" value="1"/>
</dbReference>
<dbReference type="Gene3D" id="6.10.340.10">
    <property type="match status" value="1"/>
</dbReference>
<dbReference type="InterPro" id="IPR003660">
    <property type="entry name" value="HAMP_dom"/>
</dbReference>
<evidence type="ECO:0000256" key="3">
    <source>
        <dbReference type="ARBA" id="ARBA00012438"/>
    </source>
</evidence>
<evidence type="ECO:0000313" key="15">
    <source>
        <dbReference type="Proteomes" id="UP001612741"/>
    </source>
</evidence>
<dbReference type="InterPro" id="IPR004358">
    <property type="entry name" value="Sig_transdc_His_kin-like_C"/>
</dbReference>
<organism evidence="14 15">
    <name type="scientific">Nonomuraea typhae</name>
    <dbReference type="NCBI Taxonomy" id="2603600"/>
    <lineage>
        <taxon>Bacteria</taxon>
        <taxon>Bacillati</taxon>
        <taxon>Actinomycetota</taxon>
        <taxon>Actinomycetes</taxon>
        <taxon>Streptosporangiales</taxon>
        <taxon>Streptosporangiaceae</taxon>
        <taxon>Nonomuraea</taxon>
    </lineage>
</organism>
<dbReference type="CDD" id="cd00082">
    <property type="entry name" value="HisKA"/>
    <property type="match status" value="1"/>
</dbReference>
<gene>
    <name evidence="14" type="ORF">ACIBG2_28005</name>
</gene>
<keyword evidence="4" id="KW-0597">Phosphoprotein</keyword>
<dbReference type="Pfam" id="PF00512">
    <property type="entry name" value="HisKA"/>
    <property type="match status" value="1"/>
</dbReference>
<keyword evidence="6 11" id="KW-0812">Transmembrane</keyword>
<dbReference type="InterPro" id="IPR036097">
    <property type="entry name" value="HisK_dim/P_sf"/>
</dbReference>
<dbReference type="InterPro" id="IPR036890">
    <property type="entry name" value="HATPase_C_sf"/>
</dbReference>
<dbReference type="Gene3D" id="3.30.565.10">
    <property type="entry name" value="Histidine kinase-like ATPase, C-terminal domain"/>
    <property type="match status" value="1"/>
</dbReference>
<reference evidence="14 15" key="1">
    <citation type="submission" date="2024-10" db="EMBL/GenBank/DDBJ databases">
        <title>The Natural Products Discovery Center: Release of the First 8490 Sequenced Strains for Exploring Actinobacteria Biosynthetic Diversity.</title>
        <authorList>
            <person name="Kalkreuter E."/>
            <person name="Kautsar S.A."/>
            <person name="Yang D."/>
            <person name="Bader C.D."/>
            <person name="Teijaro C.N."/>
            <person name="Fluegel L."/>
            <person name="Davis C.M."/>
            <person name="Simpson J.R."/>
            <person name="Lauterbach L."/>
            <person name="Steele A.D."/>
            <person name="Gui C."/>
            <person name="Meng S."/>
            <person name="Li G."/>
            <person name="Viehrig K."/>
            <person name="Ye F."/>
            <person name="Su P."/>
            <person name="Kiefer A.F."/>
            <person name="Nichols A."/>
            <person name="Cepeda A.J."/>
            <person name="Yan W."/>
            <person name="Fan B."/>
            <person name="Jiang Y."/>
            <person name="Adhikari A."/>
            <person name="Zheng C.-J."/>
            <person name="Schuster L."/>
            <person name="Cowan T.M."/>
            <person name="Smanski M.J."/>
            <person name="Chevrette M.G."/>
            <person name="De Carvalho L.P.S."/>
            <person name="Shen B."/>
        </authorList>
    </citation>
    <scope>NUCLEOTIDE SEQUENCE [LARGE SCALE GENOMIC DNA]</scope>
    <source>
        <strain evidence="14 15">NPDC050545</strain>
    </source>
</reference>
<evidence type="ECO:0000259" key="12">
    <source>
        <dbReference type="PROSITE" id="PS50109"/>
    </source>
</evidence>
<dbReference type="SMART" id="SM00304">
    <property type="entry name" value="HAMP"/>
    <property type="match status" value="1"/>
</dbReference>
<keyword evidence="5" id="KW-0808">Transferase</keyword>
<evidence type="ECO:0000256" key="5">
    <source>
        <dbReference type="ARBA" id="ARBA00022679"/>
    </source>
</evidence>
<keyword evidence="7" id="KW-0418">Kinase</keyword>
<dbReference type="PROSITE" id="PS50109">
    <property type="entry name" value="HIS_KIN"/>
    <property type="match status" value="1"/>
</dbReference>
<evidence type="ECO:0000256" key="8">
    <source>
        <dbReference type="ARBA" id="ARBA00022989"/>
    </source>
</evidence>
<feature type="transmembrane region" description="Helical" evidence="11">
    <location>
        <begin position="155"/>
        <end position="179"/>
    </location>
</feature>
<dbReference type="Pfam" id="PF02518">
    <property type="entry name" value="HATPase_c"/>
    <property type="match status" value="1"/>
</dbReference>
<sequence length="450" mass="48154">MKVMPRSVRGRVTLAATLVAAFALGIAAAILAMTIPQVLEAQIEARVIQAVQWQAADARRGDLPAELNTPPGIDLLQVVADGQVLSSSPQATGPVRFSTLATPQAERVYTVYGTPALPGVTGDYYIAAMATTSPQGPVTVYAAEDVAGTRQAIRLFYLTLAIAVPTLLIMVAVAAWTAVGQALRPVKRIRTQLAAITAGDLGRRVHQPGTGDEIAALAAATNDTLARLERSTETQRNFVSDASHELRSPITALRTQLDLAVTYPEETDWPEVGARSLEAADRLAGIIDELLLMARLDAGAVPDQGPVDVADLARRQAARRPAVTAGLAPEAYVEGSPIQLDRLLTNLLDNAERHARSRVEVQVAVEGDEVVLTVTDDGDGIAPEDRERVFERFTRLKEGRDRDQGGSGLGLALSRQIAELHGGTLTITEHTPGAQFRARLPRVSRPVRRR</sequence>
<feature type="domain" description="Histidine kinase" evidence="12">
    <location>
        <begin position="241"/>
        <end position="444"/>
    </location>
</feature>
<accession>A0ABW7YZV7</accession>
<dbReference type="EMBL" id="JBITGY010000007">
    <property type="protein sequence ID" value="MFI6501251.1"/>
    <property type="molecule type" value="Genomic_DNA"/>
</dbReference>
<dbReference type="SUPFAM" id="SSF158472">
    <property type="entry name" value="HAMP domain-like"/>
    <property type="match status" value="1"/>
</dbReference>
<keyword evidence="14" id="KW-0067">ATP-binding</keyword>
<evidence type="ECO:0000256" key="9">
    <source>
        <dbReference type="ARBA" id="ARBA00023012"/>
    </source>
</evidence>
<keyword evidence="9" id="KW-0902">Two-component regulatory system</keyword>
<dbReference type="Proteomes" id="UP001612741">
    <property type="component" value="Unassembled WGS sequence"/>
</dbReference>
<comment type="catalytic activity">
    <reaction evidence="1">
        <text>ATP + protein L-histidine = ADP + protein N-phospho-L-histidine.</text>
        <dbReference type="EC" id="2.7.13.3"/>
    </reaction>
</comment>
<dbReference type="PRINTS" id="PR00344">
    <property type="entry name" value="BCTRLSENSOR"/>
</dbReference>
<dbReference type="InterPro" id="IPR003594">
    <property type="entry name" value="HATPase_dom"/>
</dbReference>
<proteinExistence type="predicted"/>
<dbReference type="SMART" id="SM00388">
    <property type="entry name" value="HisKA"/>
    <property type="match status" value="1"/>
</dbReference>
<dbReference type="EC" id="2.7.13.3" evidence="3"/>
<keyword evidence="10 11" id="KW-0472">Membrane</keyword>
<keyword evidence="14" id="KW-0547">Nucleotide-binding</keyword>
<dbReference type="SMART" id="SM00387">
    <property type="entry name" value="HATPase_c"/>
    <property type="match status" value="1"/>
</dbReference>
<protein>
    <recommendedName>
        <fullName evidence="3">histidine kinase</fullName>
        <ecNumber evidence="3">2.7.13.3</ecNumber>
    </recommendedName>
</protein>
<comment type="caution">
    <text evidence="14">The sequence shown here is derived from an EMBL/GenBank/DDBJ whole genome shotgun (WGS) entry which is preliminary data.</text>
</comment>
<dbReference type="SUPFAM" id="SSF55874">
    <property type="entry name" value="ATPase domain of HSP90 chaperone/DNA topoisomerase II/histidine kinase"/>
    <property type="match status" value="1"/>
</dbReference>
<feature type="domain" description="HAMP" evidence="13">
    <location>
        <begin position="180"/>
        <end position="233"/>
    </location>
</feature>
<keyword evidence="8 11" id="KW-1133">Transmembrane helix</keyword>
<dbReference type="PANTHER" id="PTHR45436">
    <property type="entry name" value="SENSOR HISTIDINE KINASE YKOH"/>
    <property type="match status" value="1"/>
</dbReference>
<dbReference type="Pfam" id="PF00672">
    <property type="entry name" value="HAMP"/>
    <property type="match status" value="1"/>
</dbReference>
<dbReference type="Gene3D" id="1.10.287.130">
    <property type="match status" value="1"/>
</dbReference>
<dbReference type="CDD" id="cd06225">
    <property type="entry name" value="HAMP"/>
    <property type="match status" value="1"/>
</dbReference>
<dbReference type="RefSeq" id="WP_397085641.1">
    <property type="nucleotide sequence ID" value="NZ_JBITGY010000007.1"/>
</dbReference>